<dbReference type="EMBL" id="JPKR02000003">
    <property type="protein sequence ID" value="KGD73160.1"/>
    <property type="molecule type" value="Genomic_DNA"/>
</dbReference>
<dbReference type="InterPro" id="IPR057008">
    <property type="entry name" value="SpoVR-like_C"/>
</dbReference>
<feature type="domain" description="SpoVR-like C-terminal" evidence="2">
    <location>
        <begin position="441"/>
        <end position="493"/>
    </location>
</feature>
<dbReference type="Proteomes" id="UP000029577">
    <property type="component" value="Unassembled WGS sequence"/>
</dbReference>
<dbReference type="InterPro" id="IPR056174">
    <property type="entry name" value="SpoVR_N"/>
</dbReference>
<dbReference type="InterPro" id="IPR057270">
    <property type="entry name" value="Ycgb-like"/>
</dbReference>
<dbReference type="RefSeq" id="WP_038020835.1">
    <property type="nucleotide sequence ID" value="NZ_JPKR02000003.1"/>
</dbReference>
<feature type="domain" description="SpoVR protein-like N-terminal" evidence="1">
    <location>
        <begin position="20"/>
        <end position="438"/>
    </location>
</feature>
<protein>
    <submittedName>
        <fullName evidence="3">SpoVR family protein</fullName>
    </submittedName>
</protein>
<dbReference type="NCBIfam" id="NF008737">
    <property type="entry name" value="PRK11767.1"/>
    <property type="match status" value="1"/>
</dbReference>
<dbReference type="OrthoDB" id="9784270at2"/>
<accession>A0A095VES2</accession>
<evidence type="ECO:0000313" key="3">
    <source>
        <dbReference type="EMBL" id="KGD73160.1"/>
    </source>
</evidence>
<dbReference type="Pfam" id="PF04293">
    <property type="entry name" value="SpoVR"/>
    <property type="match status" value="1"/>
</dbReference>
<dbReference type="Pfam" id="PF24755">
    <property type="entry name" value="SpoVR_C"/>
    <property type="match status" value="1"/>
</dbReference>
<dbReference type="AlphaFoldDB" id="A0A095VES2"/>
<sequence length="510" mass="60283">MTTVFDAPTLRPERLSDGPDWTFGLLETYLAEIDRVAKSYRLDTYPHQIEVITSEQMMDAYSSIGMPINYAHWSFGKKFIETEQLYKQGQQGLAYEIVINSNPCIAYLMEENTMTMQALVMAHACYGHNSFFKNNYLFRSWTDAGSIVDYLLFARNYISDCEEKYGIEAVERLLDSCHALMNYGVDRYKRPQKISLQEEKARQESREAYLQSQVNTLWRTLPRREKEETAVERPRYPTEPQENLLYFMEKNAPLLEPWQREILRIVRKISQYFYPQKQTQVMNEGWATFWHYTILNHLYDEGKVTERFMMEFLHSHTNVVAQPPYNSQWYSGINPYALGFAMFQDIKRICQFPTEEDRAWFPDIAGSDWLETLHFAMREFKDESFISQFLSPKVIRDFHLFSVADDDRKNFLEISAIHDDEGYRTIRQQLSAQYNLSNIEPNIQVWDVDLRGDRSLTLRYIPQNRASLGDSRTEVLKHVHRLWGFDVKLEQLNDDGSVDMLERCPPRQQI</sequence>
<organism evidence="3 4">
    <name type="scientific">Tatumella morbirosei</name>
    <dbReference type="NCBI Taxonomy" id="642227"/>
    <lineage>
        <taxon>Bacteria</taxon>
        <taxon>Pseudomonadati</taxon>
        <taxon>Pseudomonadota</taxon>
        <taxon>Gammaproteobacteria</taxon>
        <taxon>Enterobacterales</taxon>
        <taxon>Erwiniaceae</taxon>
        <taxon>Tatumella</taxon>
    </lineage>
</organism>
<name>A0A095VES2_9GAMM</name>
<dbReference type="InterPro" id="IPR007390">
    <property type="entry name" value="Spore_V_R"/>
</dbReference>
<dbReference type="eggNOG" id="COG2719">
    <property type="taxonomic scope" value="Bacteria"/>
</dbReference>
<proteinExistence type="predicted"/>
<dbReference type="STRING" id="642227.HA49_13315"/>
<dbReference type="PANTHER" id="PTHR30029">
    <property type="entry name" value="STAGE V SPORULATION PROTEIN R"/>
    <property type="match status" value="1"/>
</dbReference>
<gene>
    <name evidence="3" type="ORF">HA49_13315</name>
</gene>
<evidence type="ECO:0000259" key="1">
    <source>
        <dbReference type="Pfam" id="PF04293"/>
    </source>
</evidence>
<dbReference type="PANTHER" id="PTHR30029:SF2">
    <property type="entry name" value="STAGE V SPORULATION PROTEIN R"/>
    <property type="match status" value="1"/>
</dbReference>
<evidence type="ECO:0000259" key="2">
    <source>
        <dbReference type="Pfam" id="PF24755"/>
    </source>
</evidence>
<evidence type="ECO:0000313" key="4">
    <source>
        <dbReference type="Proteomes" id="UP000029577"/>
    </source>
</evidence>
<keyword evidence="4" id="KW-1185">Reference proteome</keyword>
<reference evidence="3" key="1">
    <citation type="submission" date="2014-12" db="EMBL/GenBank/DDBJ databases">
        <title>The draft genome of the Tatumella morbirosei type strain, LMG23360T isolated from pineapple rot.</title>
        <authorList>
            <person name="Smits T.H."/>
            <person name="Palmer M."/>
            <person name="Venter S.N."/>
            <person name="Duffy B."/>
            <person name="Steenkamp E.T."/>
            <person name="Chan W.Y."/>
            <person name="Coutinho T.A."/>
            <person name="Coetzee M.P."/>
            <person name="De Maayer P."/>
        </authorList>
    </citation>
    <scope>NUCLEOTIDE SEQUENCE [LARGE SCALE GENOMIC DNA]</scope>
    <source>
        <strain evidence="3">LMG 23360</strain>
    </source>
</reference>
<comment type="caution">
    <text evidence="3">The sequence shown here is derived from an EMBL/GenBank/DDBJ whole genome shotgun (WGS) entry which is preliminary data.</text>
</comment>